<comment type="caution">
    <text evidence="1">The sequence shown here is derived from an EMBL/GenBank/DDBJ whole genome shotgun (WGS) entry which is preliminary data.</text>
</comment>
<gene>
    <name evidence="1" type="ORF">JKG68_25620</name>
</gene>
<evidence type="ECO:0000313" key="2">
    <source>
        <dbReference type="Proteomes" id="UP000605848"/>
    </source>
</evidence>
<reference evidence="1" key="1">
    <citation type="submission" date="2021-01" db="EMBL/GenBank/DDBJ databases">
        <title>Microvirga sp.</title>
        <authorList>
            <person name="Kim M.K."/>
        </authorList>
    </citation>
    <scope>NUCLEOTIDE SEQUENCE</scope>
    <source>
        <strain evidence="1">5420S-16</strain>
    </source>
</reference>
<proteinExistence type="predicted"/>
<dbReference type="Proteomes" id="UP000605848">
    <property type="component" value="Unassembled WGS sequence"/>
</dbReference>
<dbReference type="InterPro" id="IPR053842">
    <property type="entry name" value="NikA-like"/>
</dbReference>
<dbReference type="Pfam" id="PF21983">
    <property type="entry name" value="NikA-like"/>
    <property type="match status" value="1"/>
</dbReference>
<dbReference type="EMBL" id="JAEQMY010000073">
    <property type="protein sequence ID" value="MBL0407308.1"/>
    <property type="molecule type" value="Genomic_DNA"/>
</dbReference>
<dbReference type="RefSeq" id="WP_202064419.1">
    <property type="nucleotide sequence ID" value="NZ_JAEQMY010000073.1"/>
</dbReference>
<evidence type="ECO:0008006" key="3">
    <source>
        <dbReference type="Google" id="ProtNLM"/>
    </source>
</evidence>
<evidence type="ECO:0000313" key="1">
    <source>
        <dbReference type="EMBL" id="MBL0407308.1"/>
    </source>
</evidence>
<name>A0A937CYS5_9HYPH</name>
<keyword evidence="2" id="KW-1185">Reference proteome</keyword>
<protein>
    <recommendedName>
        <fullName evidence="3">Mobilization protein</fullName>
    </recommendedName>
</protein>
<accession>A0A937CYS5</accession>
<dbReference type="AlphaFoldDB" id="A0A937CYS5"/>
<organism evidence="1 2">
    <name type="scientific">Microvirga aerilata</name>
    <dbReference type="NCBI Taxonomy" id="670292"/>
    <lineage>
        <taxon>Bacteria</taxon>
        <taxon>Pseudomonadati</taxon>
        <taxon>Pseudomonadota</taxon>
        <taxon>Alphaproteobacteria</taxon>
        <taxon>Hyphomicrobiales</taxon>
        <taxon>Methylobacteriaceae</taxon>
        <taxon>Microvirga</taxon>
    </lineage>
</organism>
<sequence>MKNEKRSYGEGRECVVAFRMQPDEYVKLKHDADDAGMTVSSYAREVVMKRSTTPMLEKNILFSIRHVLAELKKALHQGADGPEVHKAALLVQEVFTQRLLRK</sequence>